<feature type="chain" id="PRO_5012249626" description="SCP domain-containing protein" evidence="2">
    <location>
        <begin position="16"/>
        <end position="590"/>
    </location>
</feature>
<organism evidence="4 5">
    <name type="scientific">Drechmeria coniospora</name>
    <name type="common">Nematophagous fungus</name>
    <name type="synonym">Meria coniospora</name>
    <dbReference type="NCBI Taxonomy" id="98403"/>
    <lineage>
        <taxon>Eukaryota</taxon>
        <taxon>Fungi</taxon>
        <taxon>Dikarya</taxon>
        <taxon>Ascomycota</taxon>
        <taxon>Pezizomycotina</taxon>
        <taxon>Sordariomycetes</taxon>
        <taxon>Hypocreomycetidae</taxon>
        <taxon>Hypocreales</taxon>
        <taxon>Ophiocordycipitaceae</taxon>
        <taxon>Drechmeria</taxon>
    </lineage>
</organism>
<feature type="compositionally biased region" description="Acidic residues" evidence="1">
    <location>
        <begin position="316"/>
        <end position="326"/>
    </location>
</feature>
<evidence type="ECO:0000256" key="1">
    <source>
        <dbReference type="SAM" id="MobiDB-lite"/>
    </source>
</evidence>
<feature type="compositionally biased region" description="Acidic residues" evidence="1">
    <location>
        <begin position="289"/>
        <end position="300"/>
    </location>
</feature>
<keyword evidence="5" id="KW-1185">Reference proteome</keyword>
<accession>A0A151GNT6</accession>
<feature type="domain" description="SCP" evidence="3">
    <location>
        <begin position="395"/>
        <end position="541"/>
    </location>
</feature>
<feature type="compositionally biased region" description="Polar residues" evidence="1">
    <location>
        <begin position="276"/>
        <end position="287"/>
    </location>
</feature>
<dbReference type="EMBL" id="LAYC01000002">
    <property type="protein sequence ID" value="KYK58773.1"/>
    <property type="molecule type" value="Genomic_DNA"/>
</dbReference>
<feature type="region of interest" description="Disordered" evidence="1">
    <location>
        <begin position="19"/>
        <end position="385"/>
    </location>
</feature>
<evidence type="ECO:0000313" key="4">
    <source>
        <dbReference type="EMBL" id="KYK58773.1"/>
    </source>
</evidence>
<dbReference type="Proteomes" id="UP000076580">
    <property type="component" value="Chromosome 02"/>
</dbReference>
<proteinExistence type="predicted"/>
<feature type="signal peptide" evidence="2">
    <location>
        <begin position="1"/>
        <end position="15"/>
    </location>
</feature>
<feature type="region of interest" description="Disordered" evidence="1">
    <location>
        <begin position="568"/>
        <end position="590"/>
    </location>
</feature>
<dbReference type="Gene3D" id="3.40.33.10">
    <property type="entry name" value="CAP"/>
    <property type="match status" value="1"/>
</dbReference>
<dbReference type="SUPFAM" id="SSF55797">
    <property type="entry name" value="PR-1-like"/>
    <property type="match status" value="1"/>
</dbReference>
<dbReference type="PANTHER" id="PTHR10334">
    <property type="entry name" value="CYSTEINE-RICH SECRETORY PROTEIN-RELATED"/>
    <property type="match status" value="1"/>
</dbReference>
<comment type="caution">
    <text evidence="4">The sequence shown here is derived from an EMBL/GenBank/DDBJ whole genome shotgun (WGS) entry which is preliminary data.</text>
</comment>
<reference evidence="4 5" key="1">
    <citation type="journal article" date="2016" name="Sci. Rep.">
        <title>Insights into Adaptations to a Near-Obligate Nematode Endoparasitic Lifestyle from the Finished Genome of Drechmeria coniospora.</title>
        <authorList>
            <person name="Zhang L."/>
            <person name="Zhou Z."/>
            <person name="Guo Q."/>
            <person name="Fokkens L."/>
            <person name="Miskei M."/>
            <person name="Pocsi I."/>
            <person name="Zhang W."/>
            <person name="Chen M."/>
            <person name="Wang L."/>
            <person name="Sun Y."/>
            <person name="Donzelli B.G."/>
            <person name="Gibson D.M."/>
            <person name="Nelson D.R."/>
            <person name="Luo J.G."/>
            <person name="Rep M."/>
            <person name="Liu H."/>
            <person name="Yang S."/>
            <person name="Wang J."/>
            <person name="Krasnoff S.B."/>
            <person name="Xu Y."/>
            <person name="Molnar I."/>
            <person name="Lin M."/>
        </authorList>
    </citation>
    <scope>NUCLEOTIDE SEQUENCE [LARGE SCALE GENOMIC DNA]</scope>
    <source>
        <strain evidence="4 5">ARSEF 6962</strain>
    </source>
</reference>
<protein>
    <recommendedName>
        <fullName evidence="3">SCP domain-containing protein</fullName>
    </recommendedName>
</protein>
<dbReference type="InterPro" id="IPR014044">
    <property type="entry name" value="CAP_dom"/>
</dbReference>
<feature type="compositionally biased region" description="Acidic residues" evidence="1">
    <location>
        <begin position="231"/>
        <end position="241"/>
    </location>
</feature>
<evidence type="ECO:0000259" key="3">
    <source>
        <dbReference type="SMART" id="SM00198"/>
    </source>
</evidence>
<dbReference type="InterPro" id="IPR001283">
    <property type="entry name" value="CRISP-related"/>
</dbReference>
<gene>
    <name evidence="4" type="ORF">DCS_05791</name>
</gene>
<dbReference type="InterPro" id="IPR035940">
    <property type="entry name" value="CAP_sf"/>
</dbReference>
<dbReference type="STRING" id="98403.A0A151GNT6"/>
<dbReference type="InParanoid" id="A0A151GNT6"/>
<sequence>MRPSLLAYALPLVVALPANQLGSDQCSEKTPSRTKEWKYDPPKHDGPSTGDWNTWLYNKSIHDNGGWKYDPKIDGPSPGNRKAETGPSTNDRRGGFDVRQQGIPDDRRYQTNNQNTRPAEQVPSGDNARPAEQVPSGDNARPAEQVPSGDNARPAEQVPSGDNARPAEQVPSGDNARPAEQVPSGDNTRPAEQVPSGDNTRPAEQVSSGGNTRPAEQVSSGGNTRPAEQVPSDDDGCEADDAAGGIAGKTTSAPLDGQREGAAKLQPAVPSDRQVQEINKNTTTSGEVTGDDGDSCEEESLPVQVPPQNDAPVEGLADDSCPDDKDDSTSLPSSTAKPEGQVTAPKDPQGKPQPTSQTKAESGRNAAGTVYRFPETDPSDPAEGLDFPENATYEDYKRFTLKLHNQVREVHGVNGALVWDDEMASAAESWTGTCNYAHNLPPKSGAQNMAPSMNGTDMQSMARGFYAWFYAESRLYDFSTHGMLSNASNDATEAEGGKSKVGHFEVILSKRYDRVGCAHNFCPKLGGMENMVYSICNYMPKTGKPCSTTPASSIRPLILTCSGLSDEENEKFWPSAPSRDVPQLRDALGA</sequence>
<feature type="compositionally biased region" description="Basic and acidic residues" evidence="1">
    <location>
        <begin position="26"/>
        <end position="46"/>
    </location>
</feature>
<keyword evidence="2" id="KW-0732">Signal</keyword>
<dbReference type="AlphaFoldDB" id="A0A151GNT6"/>
<evidence type="ECO:0000256" key="2">
    <source>
        <dbReference type="SAM" id="SignalP"/>
    </source>
</evidence>
<dbReference type="Pfam" id="PF00188">
    <property type="entry name" value="CAP"/>
    <property type="match status" value="1"/>
</dbReference>
<dbReference type="CDD" id="cd05380">
    <property type="entry name" value="CAP_euk"/>
    <property type="match status" value="1"/>
</dbReference>
<dbReference type="GeneID" id="63718434"/>
<evidence type="ECO:0000313" key="5">
    <source>
        <dbReference type="Proteomes" id="UP000076580"/>
    </source>
</evidence>
<name>A0A151GNT6_DRECN</name>
<dbReference type="SMART" id="SM00198">
    <property type="entry name" value="SCP"/>
    <property type="match status" value="1"/>
</dbReference>
<dbReference type="RefSeq" id="XP_040658125.1">
    <property type="nucleotide sequence ID" value="XM_040803092.1"/>
</dbReference>